<dbReference type="SUPFAM" id="SSF46785">
    <property type="entry name" value="Winged helix' DNA-binding domain"/>
    <property type="match status" value="1"/>
</dbReference>
<dbReference type="STRING" id="115433.SAMN05421835_1251"/>
<dbReference type="EMBL" id="FORP01000025">
    <property type="protein sequence ID" value="SFK58901.1"/>
    <property type="molecule type" value="Genomic_DNA"/>
</dbReference>
<dbReference type="PANTHER" id="PTHR39515:SF2">
    <property type="entry name" value="HTH-TYPE TRANSCRIPTIONAL REGULATOR RV0880"/>
    <property type="match status" value="1"/>
</dbReference>
<dbReference type="Pfam" id="PF01047">
    <property type="entry name" value="MarR"/>
    <property type="match status" value="1"/>
</dbReference>
<proteinExistence type="predicted"/>
<dbReference type="Gene3D" id="1.10.10.10">
    <property type="entry name" value="Winged helix-like DNA-binding domain superfamily/Winged helix DNA-binding domain"/>
    <property type="match status" value="1"/>
</dbReference>
<protein>
    <submittedName>
        <fullName evidence="2">DNA-binding transcriptional regulator, MarR family</fullName>
    </submittedName>
</protein>
<accession>A0A1I4ASP9</accession>
<keyword evidence="2" id="KW-0238">DNA-binding</keyword>
<evidence type="ECO:0000313" key="2">
    <source>
        <dbReference type="EMBL" id="SFK58901.1"/>
    </source>
</evidence>
<dbReference type="GO" id="GO:0003677">
    <property type="term" value="F:DNA binding"/>
    <property type="evidence" value="ECO:0007669"/>
    <property type="project" value="UniProtKB-KW"/>
</dbReference>
<name>A0A1I4ASP9_9PSEU</name>
<dbReference type="SMART" id="SM00347">
    <property type="entry name" value="HTH_MARR"/>
    <property type="match status" value="1"/>
</dbReference>
<evidence type="ECO:0000259" key="1">
    <source>
        <dbReference type="PROSITE" id="PS50995"/>
    </source>
</evidence>
<dbReference type="PANTHER" id="PTHR39515">
    <property type="entry name" value="CONSERVED PROTEIN"/>
    <property type="match status" value="1"/>
</dbReference>
<sequence>MFTVPRRGVHVSWSELLATGDGEQKELEVNTSTTEDVAGRLFLAVGRLSRSLRQAGSPGPGHGSISALATLVASGPMRLGDLAVKEGVAAATMSRIVASLVESGYARREPDPIDRRAWLATATEDGERMLSGVRSTRVHELNKRIDRLPEELQRDLAAGLVALEALLVDED</sequence>
<feature type="domain" description="HTH marR-type" evidence="1">
    <location>
        <begin position="38"/>
        <end position="168"/>
    </location>
</feature>
<organism evidence="2 3">
    <name type="scientific">Amycolatopsis sacchari</name>
    <dbReference type="NCBI Taxonomy" id="115433"/>
    <lineage>
        <taxon>Bacteria</taxon>
        <taxon>Bacillati</taxon>
        <taxon>Actinomycetota</taxon>
        <taxon>Actinomycetes</taxon>
        <taxon>Pseudonocardiales</taxon>
        <taxon>Pseudonocardiaceae</taxon>
        <taxon>Amycolatopsis</taxon>
    </lineage>
</organism>
<evidence type="ECO:0000313" key="3">
    <source>
        <dbReference type="Proteomes" id="UP000199025"/>
    </source>
</evidence>
<dbReference type="Proteomes" id="UP000199025">
    <property type="component" value="Unassembled WGS sequence"/>
</dbReference>
<dbReference type="InterPro" id="IPR000835">
    <property type="entry name" value="HTH_MarR-typ"/>
</dbReference>
<reference evidence="2 3" key="1">
    <citation type="submission" date="2016-10" db="EMBL/GenBank/DDBJ databases">
        <authorList>
            <person name="de Groot N.N."/>
        </authorList>
    </citation>
    <scope>NUCLEOTIDE SEQUENCE [LARGE SCALE GENOMIC DNA]</scope>
    <source>
        <strain evidence="2 3">DSM 44468</strain>
    </source>
</reference>
<dbReference type="InterPro" id="IPR036390">
    <property type="entry name" value="WH_DNA-bd_sf"/>
</dbReference>
<dbReference type="AlphaFoldDB" id="A0A1I4ASP9"/>
<dbReference type="InterPro" id="IPR036388">
    <property type="entry name" value="WH-like_DNA-bd_sf"/>
</dbReference>
<keyword evidence="3" id="KW-1185">Reference proteome</keyword>
<gene>
    <name evidence="2" type="ORF">SAMN05421835_1251</name>
</gene>
<dbReference type="GO" id="GO:0003700">
    <property type="term" value="F:DNA-binding transcription factor activity"/>
    <property type="evidence" value="ECO:0007669"/>
    <property type="project" value="InterPro"/>
</dbReference>
<dbReference type="PROSITE" id="PS50995">
    <property type="entry name" value="HTH_MARR_2"/>
    <property type="match status" value="1"/>
</dbReference>
<dbReference type="InterPro" id="IPR052526">
    <property type="entry name" value="HTH-type_Bedaq_tolerance"/>
</dbReference>